<protein>
    <submittedName>
        <fullName evidence="2">Uncharacterized protein</fullName>
    </submittedName>
</protein>
<comment type="caution">
    <text evidence="2">The sequence shown here is derived from an EMBL/GenBank/DDBJ whole genome shotgun (WGS) entry which is preliminary data.</text>
</comment>
<evidence type="ECO:0000313" key="2">
    <source>
        <dbReference type="EMBL" id="PHN03527.1"/>
    </source>
</evidence>
<name>A0A2D0N513_FLAN2</name>
<dbReference type="EMBL" id="PDUD01000031">
    <property type="protein sequence ID" value="PHN03527.1"/>
    <property type="molecule type" value="Genomic_DNA"/>
</dbReference>
<proteinExistence type="predicted"/>
<keyword evidence="3" id="KW-1185">Reference proteome</keyword>
<organism evidence="2 3">
    <name type="scientific">Flavilitoribacter nigricans (strain ATCC 23147 / DSM 23189 / NBRC 102662 / NCIMB 1420 / SS-2)</name>
    <name type="common">Lewinella nigricans</name>
    <dbReference type="NCBI Taxonomy" id="1122177"/>
    <lineage>
        <taxon>Bacteria</taxon>
        <taxon>Pseudomonadati</taxon>
        <taxon>Bacteroidota</taxon>
        <taxon>Saprospiria</taxon>
        <taxon>Saprospirales</taxon>
        <taxon>Lewinellaceae</taxon>
        <taxon>Flavilitoribacter</taxon>
    </lineage>
</organism>
<keyword evidence="1" id="KW-1133">Transmembrane helix</keyword>
<feature type="transmembrane region" description="Helical" evidence="1">
    <location>
        <begin position="12"/>
        <end position="34"/>
    </location>
</feature>
<gene>
    <name evidence="2" type="ORF">CRP01_26370</name>
</gene>
<dbReference type="AlphaFoldDB" id="A0A2D0N513"/>
<evidence type="ECO:0000256" key="1">
    <source>
        <dbReference type="SAM" id="Phobius"/>
    </source>
</evidence>
<evidence type="ECO:0000313" key="3">
    <source>
        <dbReference type="Proteomes" id="UP000223913"/>
    </source>
</evidence>
<dbReference type="RefSeq" id="WP_099153109.1">
    <property type="nucleotide sequence ID" value="NZ_PDUD01000031.1"/>
</dbReference>
<reference evidence="2 3" key="1">
    <citation type="submission" date="2017-10" db="EMBL/GenBank/DDBJ databases">
        <title>The draft genome sequence of Lewinella nigricans NBRC 102662.</title>
        <authorList>
            <person name="Wang K."/>
        </authorList>
    </citation>
    <scope>NUCLEOTIDE SEQUENCE [LARGE SCALE GENOMIC DNA]</scope>
    <source>
        <strain evidence="2 3">NBRC 102662</strain>
    </source>
</reference>
<dbReference type="OrthoDB" id="821805at2"/>
<dbReference type="Proteomes" id="UP000223913">
    <property type="component" value="Unassembled WGS sequence"/>
</dbReference>
<accession>A0A2D0N513</accession>
<keyword evidence="1" id="KW-0812">Transmembrane</keyword>
<sequence>MNKLPWKRYLLHALGEVVLIVIGLLIALSLNSAVEERKWRKKEKTFLEDFQKALLLEIHDIQENREAMIEWSASIGVIDTFLQSDRPYHDTLDQHFRNLANFVFFIPTSRPKFEELKSLGFDLISDPEIRQQMLAYYELHVPYIYEYEGQADLAREDLRAYYLDHFSGWAYYGARPDDVEFIRQDKRFQHLVEQQAYFWKTLEYVYQDTGIKARELHDAICEKMEIC</sequence>
<keyword evidence="1" id="KW-0472">Membrane</keyword>